<feature type="region of interest" description="Disordered" evidence="1">
    <location>
        <begin position="120"/>
        <end position="176"/>
    </location>
</feature>
<evidence type="ECO:0000256" key="1">
    <source>
        <dbReference type="SAM" id="MobiDB-lite"/>
    </source>
</evidence>
<reference evidence="2" key="1">
    <citation type="submission" date="2016-10" db="EMBL/GenBank/DDBJ databases">
        <authorList>
            <person name="Benchimol M."/>
            <person name="Almeida L.G."/>
            <person name="Vasconcelos A.T."/>
            <person name="Perreira-Neves A."/>
            <person name="Rosa I.A."/>
            <person name="Tasca T."/>
            <person name="Bogo M.R."/>
            <person name="de Souza W."/>
        </authorList>
    </citation>
    <scope>NUCLEOTIDE SEQUENCE [LARGE SCALE GENOMIC DNA]</scope>
    <source>
        <strain evidence="2">K</strain>
    </source>
</reference>
<dbReference type="OrthoDB" id="10564961at2759"/>
<name>A0A1J4K5N3_9EUKA</name>
<keyword evidence="3" id="KW-1185">Reference proteome</keyword>
<accession>A0A1J4K5N3</accession>
<dbReference type="AlphaFoldDB" id="A0A1J4K5N3"/>
<evidence type="ECO:0000313" key="2">
    <source>
        <dbReference type="EMBL" id="OHT06711.1"/>
    </source>
</evidence>
<dbReference type="VEuPathDB" id="TrichDB:TRFO_25172"/>
<dbReference type="Proteomes" id="UP000179807">
    <property type="component" value="Unassembled WGS sequence"/>
</dbReference>
<dbReference type="RefSeq" id="XP_068359847.1">
    <property type="nucleotide sequence ID" value="XM_068504187.1"/>
</dbReference>
<gene>
    <name evidence="2" type="ORF">TRFO_25172</name>
</gene>
<dbReference type="EMBL" id="MLAK01000717">
    <property type="protein sequence ID" value="OHT06711.1"/>
    <property type="molecule type" value="Genomic_DNA"/>
</dbReference>
<sequence length="176" mass="20342">MYRAIPEVNRICAMADRSRRYRLHQEALLKLKAKPGNANPKAKSALQQTKVVRPYSLRGKAQKEEQERITYENKKIMKAICNLDPTINRAEFYEHEIDHKHQVSRMSNVNKCGFEMKENIPPKAKNPKMNHNIKSINPIGKNNSLPNIDQKTEKLLDSQSDSYVHSSETEESEQVI</sequence>
<feature type="compositionally biased region" description="Polar residues" evidence="1">
    <location>
        <begin position="157"/>
        <end position="166"/>
    </location>
</feature>
<comment type="caution">
    <text evidence="2">The sequence shown here is derived from an EMBL/GenBank/DDBJ whole genome shotgun (WGS) entry which is preliminary data.</text>
</comment>
<dbReference type="GeneID" id="94838891"/>
<evidence type="ECO:0000313" key="3">
    <source>
        <dbReference type="Proteomes" id="UP000179807"/>
    </source>
</evidence>
<protein>
    <submittedName>
        <fullName evidence="2">Uncharacterized protein</fullName>
    </submittedName>
</protein>
<feature type="compositionally biased region" description="Polar residues" evidence="1">
    <location>
        <begin position="132"/>
        <end position="149"/>
    </location>
</feature>
<proteinExistence type="predicted"/>
<organism evidence="2 3">
    <name type="scientific">Tritrichomonas foetus</name>
    <dbReference type="NCBI Taxonomy" id="1144522"/>
    <lineage>
        <taxon>Eukaryota</taxon>
        <taxon>Metamonada</taxon>
        <taxon>Parabasalia</taxon>
        <taxon>Tritrichomonadida</taxon>
        <taxon>Tritrichomonadidae</taxon>
        <taxon>Tritrichomonas</taxon>
    </lineage>
</organism>